<dbReference type="GO" id="GO:0003700">
    <property type="term" value="F:DNA-binding transcription factor activity"/>
    <property type="evidence" value="ECO:0007669"/>
    <property type="project" value="TreeGrafter"/>
</dbReference>
<keyword evidence="3" id="KW-0804">Transcription</keyword>
<evidence type="ECO:0000256" key="4">
    <source>
        <dbReference type="SAM" id="MobiDB-lite"/>
    </source>
</evidence>
<feature type="domain" description="IclR-ED" evidence="6">
    <location>
        <begin position="71"/>
        <end position="229"/>
    </location>
</feature>
<accession>A0A2R4XHB3</accession>
<dbReference type="Pfam" id="PF09339">
    <property type="entry name" value="HTH_IclR"/>
    <property type="match status" value="1"/>
</dbReference>
<dbReference type="PANTHER" id="PTHR30136:SF39">
    <property type="entry name" value="TRANSCRIPTIONAL REGULATORY PROTEIN"/>
    <property type="match status" value="1"/>
</dbReference>
<dbReference type="AlphaFoldDB" id="A0A2R4XHB3"/>
<evidence type="ECO:0000313" key="7">
    <source>
        <dbReference type="EMBL" id="AWB33186.1"/>
    </source>
</evidence>
<dbReference type="InterPro" id="IPR036390">
    <property type="entry name" value="WH_DNA-bd_sf"/>
</dbReference>
<dbReference type="Gene3D" id="3.30.450.40">
    <property type="match status" value="2"/>
</dbReference>
<keyword evidence="8" id="KW-1185">Reference proteome</keyword>
<keyword evidence="1" id="KW-0805">Transcription regulation</keyword>
<evidence type="ECO:0000259" key="5">
    <source>
        <dbReference type="PROSITE" id="PS51077"/>
    </source>
</evidence>
<evidence type="ECO:0000256" key="3">
    <source>
        <dbReference type="ARBA" id="ARBA00023163"/>
    </source>
</evidence>
<dbReference type="PROSITE" id="PS51078">
    <property type="entry name" value="ICLR_ED"/>
    <property type="match status" value="1"/>
</dbReference>
<dbReference type="SMART" id="SM00346">
    <property type="entry name" value="HTH_ICLR"/>
    <property type="match status" value="1"/>
</dbReference>
<dbReference type="SUPFAM" id="SSF55781">
    <property type="entry name" value="GAF domain-like"/>
    <property type="match status" value="1"/>
</dbReference>
<dbReference type="SUPFAM" id="SSF46785">
    <property type="entry name" value="Winged helix' DNA-binding domain"/>
    <property type="match status" value="1"/>
</dbReference>
<dbReference type="Pfam" id="PF01614">
    <property type="entry name" value="IclR_C"/>
    <property type="match status" value="2"/>
</dbReference>
<dbReference type="PANTHER" id="PTHR30136">
    <property type="entry name" value="HELIX-TURN-HELIX TRANSCRIPTIONAL REGULATOR, ICLR FAMILY"/>
    <property type="match status" value="1"/>
</dbReference>
<reference evidence="7 8" key="1">
    <citation type="submission" date="2018-04" db="EMBL/GenBank/DDBJ databases">
        <title>Bordetella sp. HZ20 isolated from seawater.</title>
        <authorList>
            <person name="Sun C."/>
        </authorList>
    </citation>
    <scope>NUCLEOTIDE SEQUENCE [LARGE SCALE GENOMIC DNA]</scope>
    <source>
        <strain evidence="7 8">HZ20</strain>
    </source>
</reference>
<feature type="domain" description="HTH iclR-type" evidence="5">
    <location>
        <begin position="9"/>
        <end position="70"/>
    </location>
</feature>
<dbReference type="Gene3D" id="1.10.10.10">
    <property type="entry name" value="Winged helix-like DNA-binding domain superfamily/Winged helix DNA-binding domain"/>
    <property type="match status" value="1"/>
</dbReference>
<keyword evidence="2" id="KW-0238">DNA-binding</keyword>
<name>A0A2R4XHB3_9BURK</name>
<evidence type="ECO:0000259" key="6">
    <source>
        <dbReference type="PROSITE" id="PS51078"/>
    </source>
</evidence>
<proteinExistence type="predicted"/>
<protein>
    <submittedName>
        <fullName evidence="7">IclR family transcriptional regulator</fullName>
    </submittedName>
</protein>
<evidence type="ECO:0000256" key="1">
    <source>
        <dbReference type="ARBA" id="ARBA00023015"/>
    </source>
</evidence>
<dbReference type="InterPro" id="IPR029016">
    <property type="entry name" value="GAF-like_dom_sf"/>
</dbReference>
<evidence type="ECO:0000256" key="2">
    <source>
        <dbReference type="ARBA" id="ARBA00023125"/>
    </source>
</evidence>
<dbReference type="InterPro" id="IPR014757">
    <property type="entry name" value="Tscrpt_reg_IclR_C"/>
</dbReference>
<dbReference type="GO" id="GO:0003677">
    <property type="term" value="F:DNA binding"/>
    <property type="evidence" value="ECO:0007669"/>
    <property type="project" value="UniProtKB-KW"/>
</dbReference>
<dbReference type="InterPro" id="IPR036388">
    <property type="entry name" value="WH-like_DNA-bd_sf"/>
</dbReference>
<sequence length="263" mass="29183">MTQKSEPGVAAVNRALTILMAFENSVEGMSLAELSAATGLYHSTILRLCDSLLHYGFLVRLEDGRFKLGSTPFFLGMLYQESFRLWDHAAPVLRELVRVTKETAAIYIRDGDERVCLHRMTQPRSVLMHVREGERVELHKGAAGKIMLAFAGEPGEEFDQIRKAHYALSLAERRSESIGLACPVFGVQQKLICSISLGMPLFRLNRQVFEAALPLVMQAAADLTRRLGGNPSVFDPPYATYEGPVLPERGEAPLQHPTDSTLE</sequence>
<dbReference type="InterPro" id="IPR050707">
    <property type="entry name" value="HTH_MetabolicPath_Reg"/>
</dbReference>
<feature type="region of interest" description="Disordered" evidence="4">
    <location>
        <begin position="243"/>
        <end position="263"/>
    </location>
</feature>
<dbReference type="GO" id="GO:0045892">
    <property type="term" value="P:negative regulation of DNA-templated transcription"/>
    <property type="evidence" value="ECO:0007669"/>
    <property type="project" value="TreeGrafter"/>
</dbReference>
<dbReference type="Proteomes" id="UP000244571">
    <property type="component" value="Chromosome"/>
</dbReference>
<gene>
    <name evidence="7" type="ORF">DBV39_05085</name>
</gene>
<dbReference type="PROSITE" id="PS51077">
    <property type="entry name" value="HTH_ICLR"/>
    <property type="match status" value="1"/>
</dbReference>
<dbReference type="InterPro" id="IPR005471">
    <property type="entry name" value="Tscrpt_reg_IclR_N"/>
</dbReference>
<organism evidence="7 8">
    <name type="scientific">Orrella marina</name>
    <dbReference type="NCBI Taxonomy" id="2163011"/>
    <lineage>
        <taxon>Bacteria</taxon>
        <taxon>Pseudomonadati</taxon>
        <taxon>Pseudomonadota</taxon>
        <taxon>Betaproteobacteria</taxon>
        <taxon>Burkholderiales</taxon>
        <taxon>Alcaligenaceae</taxon>
        <taxon>Orrella</taxon>
    </lineage>
</organism>
<dbReference type="OrthoDB" id="5422805at2"/>
<dbReference type="EMBL" id="CP028901">
    <property type="protein sequence ID" value="AWB33186.1"/>
    <property type="molecule type" value="Genomic_DNA"/>
</dbReference>
<evidence type="ECO:0000313" key="8">
    <source>
        <dbReference type="Proteomes" id="UP000244571"/>
    </source>
</evidence>
<dbReference type="KEGG" id="boz:DBV39_05085"/>